<accession>A0AAV7LB80</accession>
<reference evidence="2" key="1">
    <citation type="journal article" date="2022" name="bioRxiv">
        <title>Sequencing and chromosome-scale assembly of the giantPleurodeles waltlgenome.</title>
        <authorList>
            <person name="Brown T."/>
            <person name="Elewa A."/>
            <person name="Iarovenko S."/>
            <person name="Subramanian E."/>
            <person name="Araus A.J."/>
            <person name="Petzold A."/>
            <person name="Susuki M."/>
            <person name="Suzuki K.-i.T."/>
            <person name="Hayashi T."/>
            <person name="Toyoda A."/>
            <person name="Oliveira C."/>
            <person name="Osipova E."/>
            <person name="Leigh N.D."/>
            <person name="Simon A."/>
            <person name="Yun M.H."/>
        </authorList>
    </citation>
    <scope>NUCLEOTIDE SEQUENCE</scope>
    <source>
        <strain evidence="2">20211129_DDA</strain>
        <tissue evidence="2">Liver</tissue>
    </source>
</reference>
<proteinExistence type="predicted"/>
<comment type="caution">
    <text evidence="2">The sequence shown here is derived from an EMBL/GenBank/DDBJ whole genome shotgun (WGS) entry which is preliminary data.</text>
</comment>
<evidence type="ECO:0000256" key="1">
    <source>
        <dbReference type="SAM" id="MobiDB-lite"/>
    </source>
</evidence>
<dbReference type="AlphaFoldDB" id="A0AAV7LB80"/>
<evidence type="ECO:0000313" key="3">
    <source>
        <dbReference type="Proteomes" id="UP001066276"/>
    </source>
</evidence>
<feature type="region of interest" description="Disordered" evidence="1">
    <location>
        <begin position="65"/>
        <end position="126"/>
    </location>
</feature>
<protein>
    <submittedName>
        <fullName evidence="2">Uncharacterized protein</fullName>
    </submittedName>
</protein>
<evidence type="ECO:0000313" key="2">
    <source>
        <dbReference type="EMBL" id="KAJ1088209.1"/>
    </source>
</evidence>
<name>A0AAV7LB80_PLEWA</name>
<organism evidence="2 3">
    <name type="scientific">Pleurodeles waltl</name>
    <name type="common">Iberian ribbed newt</name>
    <dbReference type="NCBI Taxonomy" id="8319"/>
    <lineage>
        <taxon>Eukaryota</taxon>
        <taxon>Metazoa</taxon>
        <taxon>Chordata</taxon>
        <taxon>Craniata</taxon>
        <taxon>Vertebrata</taxon>
        <taxon>Euteleostomi</taxon>
        <taxon>Amphibia</taxon>
        <taxon>Batrachia</taxon>
        <taxon>Caudata</taxon>
        <taxon>Salamandroidea</taxon>
        <taxon>Salamandridae</taxon>
        <taxon>Pleurodelinae</taxon>
        <taxon>Pleurodeles</taxon>
    </lineage>
</organism>
<dbReference type="EMBL" id="JANPWB010000015">
    <property type="protein sequence ID" value="KAJ1088209.1"/>
    <property type="molecule type" value="Genomic_DNA"/>
</dbReference>
<feature type="compositionally biased region" description="Polar residues" evidence="1">
    <location>
        <begin position="66"/>
        <end position="83"/>
    </location>
</feature>
<dbReference type="Proteomes" id="UP001066276">
    <property type="component" value="Chromosome 11"/>
</dbReference>
<sequence length="126" mass="13965">MGAYHHSQETMAMVLAKFHETQQLQEEHCLGIREDLKSIKNTRVTIAGVLQDLFNTGRDTVAHQGASYTSLDDEQPFTSTGASGQEAPPQEHNTSTPSHADGEPPHKRSLRFKNKTENIAKTPARK</sequence>
<gene>
    <name evidence="2" type="ORF">NDU88_001368</name>
</gene>
<keyword evidence="3" id="KW-1185">Reference proteome</keyword>